<reference evidence="1" key="1">
    <citation type="submission" date="2022-06" db="EMBL/GenBank/DDBJ databases">
        <title>Phylogenomic reconstructions and comparative analyses of Kickxellomycotina fungi.</title>
        <authorList>
            <person name="Reynolds N.K."/>
            <person name="Stajich J.E."/>
            <person name="Barry K."/>
            <person name="Grigoriev I.V."/>
            <person name="Crous P."/>
            <person name="Smith M.E."/>
        </authorList>
    </citation>
    <scope>NUCLEOTIDE SEQUENCE</scope>
    <source>
        <strain evidence="1">RSA 2271</strain>
    </source>
</reference>
<dbReference type="EMBL" id="JAMZIH010005553">
    <property type="protein sequence ID" value="KAJ1674993.1"/>
    <property type="molecule type" value="Genomic_DNA"/>
</dbReference>
<name>A0ACC1HIP2_9FUNG</name>
<protein>
    <submittedName>
        <fullName evidence="1">Uncharacterized protein</fullName>
    </submittedName>
</protein>
<proteinExistence type="predicted"/>
<accession>A0ACC1HIP2</accession>
<keyword evidence="2" id="KW-1185">Reference proteome</keyword>
<dbReference type="Proteomes" id="UP001145114">
    <property type="component" value="Unassembled WGS sequence"/>
</dbReference>
<evidence type="ECO:0000313" key="2">
    <source>
        <dbReference type="Proteomes" id="UP001145114"/>
    </source>
</evidence>
<gene>
    <name evidence="1" type="ORF">EV182_002154</name>
</gene>
<comment type="caution">
    <text evidence="1">The sequence shown here is derived from an EMBL/GenBank/DDBJ whole genome shotgun (WGS) entry which is preliminary data.</text>
</comment>
<organism evidence="1 2">
    <name type="scientific">Spiromyces aspiralis</name>
    <dbReference type="NCBI Taxonomy" id="68401"/>
    <lineage>
        <taxon>Eukaryota</taxon>
        <taxon>Fungi</taxon>
        <taxon>Fungi incertae sedis</taxon>
        <taxon>Zoopagomycota</taxon>
        <taxon>Kickxellomycotina</taxon>
        <taxon>Kickxellomycetes</taxon>
        <taxon>Kickxellales</taxon>
        <taxon>Kickxellaceae</taxon>
        <taxon>Spiromyces</taxon>
    </lineage>
</organism>
<evidence type="ECO:0000313" key="1">
    <source>
        <dbReference type="EMBL" id="KAJ1674993.1"/>
    </source>
</evidence>
<sequence>MSACQSKPFPKITASPDIRQLVSTESDAVVVLFNNLDAVVGDSATGAEGSRCTFAEIVRRHLAINKAFGKEVAVLPEPSVSGGRLVLAPTDSLNDDTDDVRKIRDAVKAGIEKAIAAGSRRPVLFLPESPPQPTELPDADYSRWVDVALLAALGVSYVTLMVREFNESRYGTNDSQPMNEKLDSICVVVSGHSEHELRAIVKRVVALEKGRRLCQGKCEDRQISR</sequence>